<feature type="modified residue" description="4-aspartylphosphate" evidence="5">
    <location>
        <position position="54"/>
    </location>
</feature>
<evidence type="ECO:0000256" key="3">
    <source>
        <dbReference type="ARBA" id="ARBA00023125"/>
    </source>
</evidence>
<dbReference type="eggNOG" id="COG2197">
    <property type="taxonomic scope" value="Bacteria"/>
</dbReference>
<keyword evidence="3 8" id="KW-0238">DNA-binding</keyword>
<dbReference type="PANTHER" id="PTHR43214">
    <property type="entry name" value="TWO-COMPONENT RESPONSE REGULATOR"/>
    <property type="match status" value="1"/>
</dbReference>
<keyword evidence="2" id="KW-0805">Transcription regulation</keyword>
<dbReference type="RefSeq" id="WP_012662633.1">
    <property type="nucleotide sequence ID" value="NC_012108.1"/>
</dbReference>
<keyword evidence="4" id="KW-0804">Transcription</keyword>
<dbReference type="GO" id="GO:0000160">
    <property type="term" value="P:phosphorelay signal transduction system"/>
    <property type="evidence" value="ECO:0007669"/>
    <property type="project" value="InterPro"/>
</dbReference>
<dbReference type="GO" id="GO:0003677">
    <property type="term" value="F:DNA binding"/>
    <property type="evidence" value="ECO:0007669"/>
    <property type="project" value="UniProtKB-KW"/>
</dbReference>
<evidence type="ECO:0000313" key="9">
    <source>
        <dbReference type="Proteomes" id="UP000000442"/>
    </source>
</evidence>
<dbReference type="SMART" id="SM00421">
    <property type="entry name" value="HTH_LUXR"/>
    <property type="match status" value="1"/>
</dbReference>
<evidence type="ECO:0000256" key="5">
    <source>
        <dbReference type="PROSITE-ProRule" id="PRU00169"/>
    </source>
</evidence>
<dbReference type="InterPro" id="IPR058245">
    <property type="entry name" value="NreC/VraR/RcsB-like_REC"/>
</dbReference>
<accession>C0QFI8</accession>
<dbReference type="InterPro" id="IPR016032">
    <property type="entry name" value="Sig_transdc_resp-reg_C-effctor"/>
</dbReference>
<dbReference type="Proteomes" id="UP000000442">
    <property type="component" value="Chromosome"/>
</dbReference>
<evidence type="ECO:0000256" key="1">
    <source>
        <dbReference type="ARBA" id="ARBA00022553"/>
    </source>
</evidence>
<dbReference type="AlphaFoldDB" id="C0QFI8"/>
<dbReference type="CDD" id="cd06170">
    <property type="entry name" value="LuxR_C_like"/>
    <property type="match status" value="1"/>
</dbReference>
<dbReference type="PROSITE" id="PS50043">
    <property type="entry name" value="HTH_LUXR_2"/>
    <property type="match status" value="1"/>
</dbReference>
<dbReference type="CDD" id="cd17535">
    <property type="entry name" value="REC_NarL-like"/>
    <property type="match status" value="1"/>
</dbReference>
<keyword evidence="9" id="KW-1185">Reference proteome</keyword>
<evidence type="ECO:0000259" key="6">
    <source>
        <dbReference type="PROSITE" id="PS50043"/>
    </source>
</evidence>
<evidence type="ECO:0000313" key="8">
    <source>
        <dbReference type="EMBL" id="ACN13384.1"/>
    </source>
</evidence>
<dbReference type="Pfam" id="PF00072">
    <property type="entry name" value="Response_reg"/>
    <property type="match status" value="1"/>
</dbReference>
<sequence length="220" mass="24622">MPPRILIADDHAIVREGLRVLLERKGLEVPWMAENGRQAVCLAVKFKPDIVIMDITMPNMNGSIATEKIMQALPRTRVIALSMHADRRYIDRMFNAGAIAYVLKDSAFAELFDAIQAVGRGKYYISPSIAKTLADSCTSAPDTPQKCPFGRISPREREVLQLIAEGVKTRQIAERLFVSIKTVEAHRRNIMNKLMISSVAGLTRFAIQEGLVSQGKWHDF</sequence>
<protein>
    <submittedName>
        <fullName evidence="8">DNA-binding response regulator (LuxR-family protein)</fullName>
    </submittedName>
</protein>
<dbReference type="PROSITE" id="PS50110">
    <property type="entry name" value="RESPONSE_REGULATORY"/>
    <property type="match status" value="1"/>
</dbReference>
<dbReference type="SMART" id="SM00448">
    <property type="entry name" value="REC"/>
    <property type="match status" value="1"/>
</dbReference>
<dbReference type="PROSITE" id="PS00622">
    <property type="entry name" value="HTH_LUXR_1"/>
    <property type="match status" value="1"/>
</dbReference>
<dbReference type="Gene3D" id="3.40.50.2300">
    <property type="match status" value="1"/>
</dbReference>
<name>C0QFI8_DESAH</name>
<feature type="domain" description="HTH luxR-type" evidence="6">
    <location>
        <begin position="145"/>
        <end position="210"/>
    </location>
</feature>
<dbReference type="KEGG" id="dat:HRM2_02620"/>
<dbReference type="InterPro" id="IPR000792">
    <property type="entry name" value="Tscrpt_reg_LuxR_C"/>
</dbReference>
<dbReference type="GO" id="GO:0006355">
    <property type="term" value="P:regulation of DNA-templated transcription"/>
    <property type="evidence" value="ECO:0007669"/>
    <property type="project" value="InterPro"/>
</dbReference>
<dbReference type="InterPro" id="IPR039420">
    <property type="entry name" value="WalR-like"/>
</dbReference>
<dbReference type="EMBL" id="CP001087">
    <property type="protein sequence ID" value="ACN13384.1"/>
    <property type="molecule type" value="Genomic_DNA"/>
</dbReference>
<dbReference type="OrthoDB" id="9780312at2"/>
<dbReference type="SUPFAM" id="SSF52172">
    <property type="entry name" value="CheY-like"/>
    <property type="match status" value="1"/>
</dbReference>
<dbReference type="Pfam" id="PF00196">
    <property type="entry name" value="GerE"/>
    <property type="match status" value="1"/>
</dbReference>
<dbReference type="STRING" id="177437.HRM2_02620"/>
<dbReference type="PANTHER" id="PTHR43214:SF41">
    <property type="entry name" value="NITRATE_NITRITE RESPONSE REGULATOR PROTEIN NARP"/>
    <property type="match status" value="1"/>
</dbReference>
<dbReference type="SUPFAM" id="SSF46894">
    <property type="entry name" value="C-terminal effector domain of the bipartite response regulators"/>
    <property type="match status" value="1"/>
</dbReference>
<dbReference type="InterPro" id="IPR011006">
    <property type="entry name" value="CheY-like_superfamily"/>
</dbReference>
<dbReference type="InterPro" id="IPR001789">
    <property type="entry name" value="Sig_transdc_resp-reg_receiver"/>
</dbReference>
<organism evidence="8 9">
    <name type="scientific">Desulforapulum autotrophicum (strain ATCC 43914 / DSM 3382 / VKM B-1955 / HRM2)</name>
    <name type="common">Desulfobacterium autotrophicum</name>
    <dbReference type="NCBI Taxonomy" id="177437"/>
    <lineage>
        <taxon>Bacteria</taxon>
        <taxon>Pseudomonadati</taxon>
        <taxon>Thermodesulfobacteriota</taxon>
        <taxon>Desulfobacteria</taxon>
        <taxon>Desulfobacterales</taxon>
        <taxon>Desulfobacteraceae</taxon>
        <taxon>Desulforapulum</taxon>
    </lineage>
</organism>
<gene>
    <name evidence="8" type="ordered locus">HRM2_02620</name>
</gene>
<dbReference type="PRINTS" id="PR00038">
    <property type="entry name" value="HTHLUXR"/>
</dbReference>
<reference evidence="8 9" key="1">
    <citation type="journal article" date="2009" name="Environ. Microbiol.">
        <title>Genome sequence of Desulfobacterium autotrophicum HRM2, a marine sulfate reducer oxidizing organic carbon completely to carbon dioxide.</title>
        <authorList>
            <person name="Strittmatter A.W."/>
            <person name="Liesegang H."/>
            <person name="Rabus R."/>
            <person name="Decker I."/>
            <person name="Amann J."/>
            <person name="Andres S."/>
            <person name="Henne A."/>
            <person name="Fricke W.F."/>
            <person name="Martinez-Arias R."/>
            <person name="Bartels D."/>
            <person name="Goesmann A."/>
            <person name="Krause L."/>
            <person name="Puehler A."/>
            <person name="Klenk H.P."/>
            <person name="Richter M."/>
            <person name="Schuler M."/>
            <person name="Gloeckner F.O."/>
            <person name="Meyerdierks A."/>
            <person name="Gottschalk G."/>
            <person name="Amann R."/>
        </authorList>
    </citation>
    <scope>NUCLEOTIDE SEQUENCE [LARGE SCALE GENOMIC DNA]</scope>
    <source>
        <strain evidence="9">ATCC 43914 / DSM 3382 / HRM2</strain>
    </source>
</reference>
<keyword evidence="1 5" id="KW-0597">Phosphoprotein</keyword>
<evidence type="ECO:0000256" key="2">
    <source>
        <dbReference type="ARBA" id="ARBA00023015"/>
    </source>
</evidence>
<feature type="domain" description="Response regulatory" evidence="7">
    <location>
        <begin position="4"/>
        <end position="119"/>
    </location>
</feature>
<evidence type="ECO:0000256" key="4">
    <source>
        <dbReference type="ARBA" id="ARBA00023163"/>
    </source>
</evidence>
<dbReference type="HOGENOM" id="CLU_000445_90_1_7"/>
<evidence type="ECO:0000259" key="7">
    <source>
        <dbReference type="PROSITE" id="PS50110"/>
    </source>
</evidence>
<proteinExistence type="predicted"/>